<comment type="subunit">
    <text evidence="2">Homotrimer.</text>
</comment>
<dbReference type="CDD" id="cd00342">
    <property type="entry name" value="gram_neg_porins"/>
    <property type="match status" value="1"/>
</dbReference>
<proteinExistence type="predicted"/>
<keyword evidence="7" id="KW-0406">Ion transport</keyword>
<evidence type="ECO:0000256" key="10">
    <source>
        <dbReference type="ARBA" id="ARBA00023237"/>
    </source>
</evidence>
<keyword evidence="10" id="KW-0998">Cell outer membrane</keyword>
<evidence type="ECO:0000256" key="3">
    <source>
        <dbReference type="ARBA" id="ARBA00022448"/>
    </source>
</evidence>
<dbReference type="InterPro" id="IPR033900">
    <property type="entry name" value="Gram_neg_porin_domain"/>
</dbReference>
<dbReference type="Proteomes" id="UP000019146">
    <property type="component" value="Plasmid unnamed"/>
</dbReference>
<evidence type="ECO:0000256" key="2">
    <source>
        <dbReference type="ARBA" id="ARBA00011233"/>
    </source>
</evidence>
<evidence type="ECO:0000313" key="13">
    <source>
        <dbReference type="Proteomes" id="UP000019146"/>
    </source>
</evidence>
<dbReference type="GO" id="GO:0009279">
    <property type="term" value="C:cell outer membrane"/>
    <property type="evidence" value="ECO:0007669"/>
    <property type="project" value="UniProtKB-SubCell"/>
</dbReference>
<dbReference type="InterPro" id="IPR050298">
    <property type="entry name" value="Gram-neg_bact_OMP"/>
</dbReference>
<evidence type="ECO:0000256" key="7">
    <source>
        <dbReference type="ARBA" id="ARBA00023065"/>
    </source>
</evidence>
<dbReference type="PANTHER" id="PTHR34501">
    <property type="entry name" value="PROTEIN YDDL-RELATED"/>
    <property type="match status" value="1"/>
</dbReference>
<sequence length="390" mass="41639">MVCVCVAHTQRDYSRLKNTNRLETQLKSTRKSNQQNAFRFNVRCIRYAAAAWFAAAAGVAHADASQAAAGAATMTSPGVQMYGLIGMYIDSSKLSTTRASTVQMGGGGMTTSFWGMRGREDIGGGNAVVFSLESFFRPNTGQNGRNATDGLFSRNAYVGLTGAFGTVKLGEQTNPTYINQQFVNPFGSSVVFSPLIVQSYTASYNNTQIGDTVWQNAVEYVSPSFGGLTGTVIYGVSSTTGHQGRDNLGLHLTYVSGPVTAVFSAQRVRSVAVAPSTGQDLYLVGAAYDASFVKVYGAAQMTSNSGVETGSHTYELGVSVPLSPSNVILAEWARTKHSAPLDRSDVRNTGSLAYDYILSKRTYVYAVYSYDKLTGNPSGSTYGVGMQHSF</sequence>
<accession>A0A0P0RLX0</accession>
<keyword evidence="3" id="KW-0813">Transport</keyword>
<evidence type="ECO:0000256" key="5">
    <source>
        <dbReference type="ARBA" id="ARBA00022692"/>
    </source>
</evidence>
<evidence type="ECO:0000259" key="11">
    <source>
        <dbReference type="Pfam" id="PF13609"/>
    </source>
</evidence>
<name>A0A0P0RLX0_9BURK</name>
<keyword evidence="12" id="KW-0614">Plasmid</keyword>
<evidence type="ECO:0000313" key="12">
    <source>
        <dbReference type="EMBL" id="ALL69739.1"/>
    </source>
</evidence>
<dbReference type="InterPro" id="IPR023614">
    <property type="entry name" value="Porin_dom_sf"/>
</dbReference>
<geneLocation type="plasmid" evidence="13"/>
<dbReference type="AlphaFoldDB" id="A0A0P0RLX0"/>
<evidence type="ECO:0000256" key="4">
    <source>
        <dbReference type="ARBA" id="ARBA00022452"/>
    </source>
</evidence>
<keyword evidence="9" id="KW-0472">Membrane</keyword>
<dbReference type="PANTHER" id="PTHR34501:SF9">
    <property type="entry name" value="MAJOR OUTER MEMBRANE PROTEIN P.IA"/>
    <property type="match status" value="1"/>
</dbReference>
<dbReference type="GO" id="GO:0046930">
    <property type="term" value="C:pore complex"/>
    <property type="evidence" value="ECO:0007669"/>
    <property type="project" value="UniProtKB-KW"/>
</dbReference>
<keyword evidence="5" id="KW-0812">Transmembrane</keyword>
<reference evidence="12 13" key="1">
    <citation type="journal article" date="2014" name="Genome Announc.">
        <title>Draft Genome Sequence of the Haloacid-Degrading Burkholderia caribensis Strain MBA4.</title>
        <authorList>
            <person name="Pan Y."/>
            <person name="Kong K.F."/>
            <person name="Tsang J.S."/>
        </authorList>
    </citation>
    <scope>NUCLEOTIDE SEQUENCE [LARGE SCALE GENOMIC DNA]</scope>
    <source>
        <strain evidence="12 13">MBA4</strain>
        <plasmid evidence="13">Plasmid</plasmid>
    </source>
</reference>
<dbReference type="Gene3D" id="2.40.160.10">
    <property type="entry name" value="Porin"/>
    <property type="match status" value="1"/>
</dbReference>
<dbReference type="SUPFAM" id="SSF56935">
    <property type="entry name" value="Porins"/>
    <property type="match status" value="1"/>
</dbReference>
<keyword evidence="4" id="KW-1134">Transmembrane beta strand</keyword>
<evidence type="ECO:0000256" key="8">
    <source>
        <dbReference type="ARBA" id="ARBA00023114"/>
    </source>
</evidence>
<dbReference type="GO" id="GO:0006811">
    <property type="term" value="P:monoatomic ion transport"/>
    <property type="evidence" value="ECO:0007669"/>
    <property type="project" value="UniProtKB-KW"/>
</dbReference>
<protein>
    <submittedName>
        <fullName evidence="12">Outer membrane protein porin</fullName>
    </submittedName>
</protein>
<organism evidence="12 13">
    <name type="scientific">Paraburkholderia caribensis MBA4</name>
    <dbReference type="NCBI Taxonomy" id="1323664"/>
    <lineage>
        <taxon>Bacteria</taxon>
        <taxon>Pseudomonadati</taxon>
        <taxon>Pseudomonadota</taxon>
        <taxon>Betaproteobacteria</taxon>
        <taxon>Burkholderiales</taxon>
        <taxon>Burkholderiaceae</taxon>
        <taxon>Paraburkholderia</taxon>
    </lineage>
</organism>
<evidence type="ECO:0000256" key="1">
    <source>
        <dbReference type="ARBA" id="ARBA00004571"/>
    </source>
</evidence>
<dbReference type="EMBL" id="CP012748">
    <property type="protein sequence ID" value="ALL69739.1"/>
    <property type="molecule type" value="Genomic_DNA"/>
</dbReference>
<evidence type="ECO:0000256" key="6">
    <source>
        <dbReference type="ARBA" id="ARBA00022729"/>
    </source>
</evidence>
<evidence type="ECO:0000256" key="9">
    <source>
        <dbReference type="ARBA" id="ARBA00023136"/>
    </source>
</evidence>
<dbReference type="Pfam" id="PF13609">
    <property type="entry name" value="Porin_4"/>
    <property type="match status" value="1"/>
</dbReference>
<gene>
    <name evidence="12" type="ORF">K788_0006186</name>
</gene>
<dbReference type="GO" id="GO:0015288">
    <property type="term" value="F:porin activity"/>
    <property type="evidence" value="ECO:0007669"/>
    <property type="project" value="UniProtKB-KW"/>
</dbReference>
<dbReference type="KEGG" id="bcai:K788_0006186"/>
<comment type="subcellular location">
    <subcellularLocation>
        <location evidence="1">Cell outer membrane</location>
        <topology evidence="1">Multi-pass membrane protein</topology>
    </subcellularLocation>
</comment>
<keyword evidence="6" id="KW-0732">Signal</keyword>
<feature type="domain" description="Porin" evidence="11">
    <location>
        <begin position="49"/>
        <end position="374"/>
    </location>
</feature>
<keyword evidence="8" id="KW-0626">Porin</keyword>